<dbReference type="EMBL" id="RMBX01000016">
    <property type="protein sequence ID" value="RPD38251.1"/>
    <property type="molecule type" value="Genomic_DNA"/>
</dbReference>
<keyword evidence="2" id="KW-1185">Reference proteome</keyword>
<comment type="caution">
    <text evidence="1">The sequence shown here is derived from an EMBL/GenBank/DDBJ whole genome shotgun (WGS) entry which is preliminary data.</text>
</comment>
<dbReference type="AlphaFoldDB" id="A0A3N4M503"/>
<sequence>MIVFGNFIFMEKETKTTLLCSEMSTPKRVDSFTEILVDIMRWHDGITEGIPVSFIKGLKFVEPLLIDGKVFLRQTRKGV</sequence>
<evidence type="ECO:0000313" key="1">
    <source>
        <dbReference type="EMBL" id="RPD38251.1"/>
    </source>
</evidence>
<dbReference type="Proteomes" id="UP000279089">
    <property type="component" value="Unassembled WGS sequence"/>
</dbReference>
<evidence type="ECO:0000313" key="2">
    <source>
        <dbReference type="Proteomes" id="UP000279089"/>
    </source>
</evidence>
<proteinExistence type="predicted"/>
<gene>
    <name evidence="1" type="ORF">EG028_25480</name>
</gene>
<protein>
    <submittedName>
        <fullName evidence="1">Uncharacterized protein</fullName>
    </submittedName>
</protein>
<reference evidence="2" key="1">
    <citation type="submission" date="2018-11" db="EMBL/GenBank/DDBJ databases">
        <title>Chitinophaga lutea sp.nov., isolate from arsenic contaminated soil.</title>
        <authorList>
            <person name="Zong Y."/>
        </authorList>
    </citation>
    <scope>NUCLEOTIDE SEQUENCE [LARGE SCALE GENOMIC DNA]</scope>
    <source>
        <strain evidence="2">YLT18</strain>
    </source>
</reference>
<name>A0A3N4M503_9BACT</name>
<accession>A0A3N4M503</accession>
<organism evidence="1 2">
    <name type="scientific">Chitinophaga barathri</name>
    <dbReference type="NCBI Taxonomy" id="1647451"/>
    <lineage>
        <taxon>Bacteria</taxon>
        <taxon>Pseudomonadati</taxon>
        <taxon>Bacteroidota</taxon>
        <taxon>Chitinophagia</taxon>
        <taxon>Chitinophagales</taxon>
        <taxon>Chitinophagaceae</taxon>
        <taxon>Chitinophaga</taxon>
    </lineage>
</organism>